<feature type="binding site" evidence="10">
    <location>
        <begin position="15"/>
        <end position="18"/>
    </location>
    <ligand>
        <name>5-methyltetrahydropteroyltri-L-glutamate</name>
        <dbReference type="ChEBI" id="CHEBI:58207"/>
    </ligand>
</feature>
<dbReference type="PANTHER" id="PTHR30519">
    <property type="entry name" value="5-METHYLTETRAHYDROPTEROYLTRIGLUTAMATE--HOMOCYSTEINE METHYLTRANSFERASE"/>
    <property type="match status" value="1"/>
</dbReference>
<keyword evidence="8 10" id="KW-0862">Zinc</keyword>
<dbReference type="InterPro" id="IPR038071">
    <property type="entry name" value="UROD/MetE-like_sf"/>
</dbReference>
<evidence type="ECO:0000256" key="7">
    <source>
        <dbReference type="ARBA" id="ARBA00022723"/>
    </source>
</evidence>
<keyword evidence="6 10" id="KW-0808">Transferase</keyword>
<dbReference type="InterPro" id="IPR006276">
    <property type="entry name" value="Cobalamin-indep_Met_synthase"/>
</dbReference>
<feature type="binding site" evidence="10">
    <location>
        <position position="114"/>
    </location>
    <ligand>
        <name>5-methyltetrahydropteroyltri-L-glutamate</name>
        <dbReference type="ChEBI" id="CHEBI:58207"/>
    </ligand>
</feature>
<feature type="binding site" evidence="12">
    <location>
        <position position="726"/>
    </location>
    <ligand>
        <name>Zn(2+)</name>
        <dbReference type="ChEBI" id="CHEBI:29105"/>
        <label>1</label>
        <note>catalytic</note>
    </ligand>
</feature>
<dbReference type="NCBIfam" id="NF003556">
    <property type="entry name" value="PRK05222.1"/>
    <property type="match status" value="1"/>
</dbReference>
<feature type="binding site" evidence="10 11">
    <location>
        <position position="598"/>
    </location>
    <ligand>
        <name>L-methionine</name>
        <dbReference type="ChEBI" id="CHEBI:57844"/>
    </ligand>
</feature>
<dbReference type="PIRSF" id="PIRSF000382">
    <property type="entry name" value="MeTrfase_B12_ind"/>
    <property type="match status" value="1"/>
</dbReference>
<gene>
    <name evidence="10" type="primary">metE</name>
    <name evidence="16" type="ORF">FC75_GL001918</name>
</gene>
<dbReference type="InterPro" id="IPR013215">
    <property type="entry name" value="Cbl-indep_Met_Synth_N"/>
</dbReference>
<evidence type="ECO:0000259" key="15">
    <source>
        <dbReference type="Pfam" id="PF08267"/>
    </source>
</evidence>
<dbReference type="NCBIfam" id="TIGR01371">
    <property type="entry name" value="met_syn_B12ind"/>
    <property type="match status" value="1"/>
</dbReference>
<dbReference type="GO" id="GO:0009086">
    <property type="term" value="P:methionine biosynthetic process"/>
    <property type="evidence" value="ECO:0007669"/>
    <property type="project" value="UniProtKB-UniRule"/>
</dbReference>
<sequence>MTTTIIGYPRIGAHRELKFATQHYFKQRISAQELQDTAKKLRQANWHTIKQAGIDQIPTGDFSFFDTTLDTAFLLNIVPKRYQDLKLAPLDEYFALARGYQGEAGDVKALSMKKWFNTNYHYLVPEFDQDTQIKVRDWQLFAQFKEAKAAGINARPTLVGPYTLLHLSRFLDGKQPADFVAALVDAYAEIIGRLVDEGAEWIQLDEPALVFDQTDADRALFKQLYTAILSKKGAAKILLQTYFGDVTDSYQNLTSLAFDGLGLDFIEGKVNLDLLTAQGFPKDKVLFAGVINGKNIWRTNYDKTLALLGQLDDVADKIVLSTSTSLLHVPYTTKNETKIDPAELRYLAFAEEKLTELRELDEARHAKRETPAVLANRHLFATPRYEEDPAINAKIAALKPEDYKRLPARKERLAIQAKEFNLPILPTTTIGSFPQTAAVRKNRAEFRKGNITEEEYTAFNHKEERRWLKIQEELGLDVLVHGEFERNDMVEYFGDNLKGFRFTENGWVQSYGTRGVKPPIIWGDVVRTHPITVAESVYAQSQTDKPVKGMLTGPVTILNWSFPREDVSPKVSTEQIALALQGEVLDLEKHGIKIIQIDEPALRENLPLRKKDWNSKYLDWAVPAFRLVGAKVQPTTQIHTHMCYSEFGDIIEAIDALDSDVISFEAARADMTLLDVLHDVHFETHVGPGVYDIHSPRVPSKDEIVKIIHEILRRIPKENVWINPDCGLKTREEPETVASLRNMVDATKQVREELAHESQPTV</sequence>
<dbReference type="GO" id="GO:0003871">
    <property type="term" value="F:5-methyltetrahydropteroyltriglutamate-homocysteine S-methyltransferase activity"/>
    <property type="evidence" value="ECO:0007669"/>
    <property type="project" value="UniProtKB-UniRule"/>
</dbReference>
<evidence type="ECO:0000256" key="2">
    <source>
        <dbReference type="ARBA" id="ARBA00004681"/>
    </source>
</evidence>
<comment type="pathway">
    <text evidence="2 10">Amino-acid biosynthesis; L-methionine biosynthesis via de novo pathway; L-methionine from L-homocysteine (MetE route): step 1/1.</text>
</comment>
<dbReference type="CDD" id="cd03311">
    <property type="entry name" value="CIMS_C_terminal_like"/>
    <property type="match status" value="1"/>
</dbReference>
<feature type="binding site" evidence="10 11">
    <location>
        <position position="483"/>
    </location>
    <ligand>
        <name>L-methionine</name>
        <dbReference type="ChEBI" id="CHEBI:57844"/>
    </ligand>
</feature>
<evidence type="ECO:0000256" key="1">
    <source>
        <dbReference type="ARBA" id="ARBA00002777"/>
    </source>
</evidence>
<feature type="binding site" evidence="10">
    <location>
        <position position="665"/>
    </location>
    <ligand>
        <name>Zn(2+)</name>
        <dbReference type="ChEBI" id="CHEBI:29105"/>
        <note>catalytic</note>
    </ligand>
</feature>
<dbReference type="Pfam" id="PF01717">
    <property type="entry name" value="Meth_synt_2"/>
    <property type="match status" value="1"/>
</dbReference>
<evidence type="ECO:0000256" key="4">
    <source>
        <dbReference type="ARBA" id="ARBA00022603"/>
    </source>
</evidence>
<feature type="binding site" evidence="11">
    <location>
        <position position="119"/>
    </location>
    <ligand>
        <name>5-methyltetrahydropteroyltri-L-glutamate</name>
        <dbReference type="ChEBI" id="CHEBI:58207"/>
    </ligand>
</feature>
<dbReference type="STRING" id="1423730.FC75_GL001918"/>
<evidence type="ECO:0000256" key="13">
    <source>
        <dbReference type="PIRSR" id="PIRSR000382-3"/>
    </source>
</evidence>
<dbReference type="EC" id="2.1.1.14" evidence="10"/>
<keyword evidence="10" id="KW-0677">Repeat</keyword>
<keyword evidence="17" id="KW-1185">Reference proteome</keyword>
<evidence type="ECO:0000256" key="6">
    <source>
        <dbReference type="ARBA" id="ARBA00022679"/>
    </source>
</evidence>
<comment type="function">
    <text evidence="1 10">Catalyzes the transfer of a methyl group from 5-methyltetrahydrofolate to homocysteine resulting in methionine formation.</text>
</comment>
<comment type="similarity">
    <text evidence="3 10">Belongs to the vitamin-B12 independent methionine synthase family.</text>
</comment>
<feature type="binding site" evidence="12">
    <location>
        <position position="665"/>
    </location>
    <ligand>
        <name>Zn(2+)</name>
        <dbReference type="ChEBI" id="CHEBI:29105"/>
        <label>1</label>
        <note>catalytic</note>
    </ligand>
</feature>
<dbReference type="InterPro" id="IPR002629">
    <property type="entry name" value="Met_Synth_C/arc"/>
</dbReference>
<dbReference type="GO" id="GO:0008270">
    <property type="term" value="F:zinc ion binding"/>
    <property type="evidence" value="ECO:0007669"/>
    <property type="project" value="InterPro"/>
</dbReference>
<feature type="binding site" evidence="10 11">
    <location>
        <position position="598"/>
    </location>
    <ligand>
        <name>L-homocysteine</name>
        <dbReference type="ChEBI" id="CHEBI:58199"/>
    </ligand>
</feature>
<evidence type="ECO:0000256" key="5">
    <source>
        <dbReference type="ARBA" id="ARBA00022605"/>
    </source>
</evidence>
<feature type="domain" description="Cobalamin-independent methionine synthase MetE N-terminal" evidence="15">
    <location>
        <begin position="3"/>
        <end position="314"/>
    </location>
</feature>
<feature type="binding site" evidence="10 11">
    <location>
        <position position="560"/>
    </location>
    <ligand>
        <name>5-methyltetrahydropteroyltri-L-glutamate</name>
        <dbReference type="ChEBI" id="CHEBI:58207"/>
    </ligand>
</feature>
<evidence type="ECO:0000256" key="3">
    <source>
        <dbReference type="ARBA" id="ARBA00009553"/>
    </source>
</evidence>
<comment type="caution">
    <text evidence="16">The sequence shown here is derived from an EMBL/GenBank/DDBJ whole genome shotgun (WGS) entry which is preliminary data.</text>
</comment>
<dbReference type="SUPFAM" id="SSF51726">
    <property type="entry name" value="UROD/MetE-like"/>
    <property type="match status" value="2"/>
</dbReference>
<evidence type="ECO:0000256" key="9">
    <source>
        <dbReference type="ARBA" id="ARBA00023167"/>
    </source>
</evidence>
<dbReference type="PATRIC" id="fig|1423730.4.peg.1994"/>
<accession>A0A0R2F9Z5</accession>
<name>A0A0R2F9Z5_9LACO</name>
<evidence type="ECO:0000256" key="8">
    <source>
        <dbReference type="ARBA" id="ARBA00022833"/>
    </source>
</evidence>
<keyword evidence="9 10" id="KW-0486">Methionine biosynthesis</keyword>
<feature type="binding site" evidence="10 11">
    <location>
        <begin position="430"/>
        <end position="432"/>
    </location>
    <ligand>
        <name>L-homocysteine</name>
        <dbReference type="ChEBI" id="CHEBI:58199"/>
    </ligand>
</feature>
<keyword evidence="5 10" id="KW-0028">Amino-acid biosynthesis</keyword>
<feature type="binding site" evidence="12">
    <location>
        <position position="641"/>
    </location>
    <ligand>
        <name>Zn(2+)</name>
        <dbReference type="ChEBI" id="CHEBI:29105"/>
        <label>1</label>
        <note>catalytic</note>
    </ligand>
</feature>
<comment type="caution">
    <text evidence="10">Lacks conserved residue(s) required for the propagation of feature annotation.</text>
</comment>
<reference evidence="16 17" key="1">
    <citation type="journal article" date="2015" name="Genome Announc.">
        <title>Expanding the biotechnology potential of lactobacilli through comparative genomics of 213 strains and associated genera.</title>
        <authorList>
            <person name="Sun Z."/>
            <person name="Harris H.M."/>
            <person name="McCann A."/>
            <person name="Guo C."/>
            <person name="Argimon S."/>
            <person name="Zhang W."/>
            <person name="Yang X."/>
            <person name="Jeffery I.B."/>
            <person name="Cooney J.C."/>
            <person name="Kagawa T.F."/>
            <person name="Liu W."/>
            <person name="Song Y."/>
            <person name="Salvetti E."/>
            <person name="Wrobel A."/>
            <person name="Rasinkangas P."/>
            <person name="Parkhill J."/>
            <person name="Rea M.C."/>
            <person name="O'Sullivan O."/>
            <person name="Ritari J."/>
            <person name="Douillard F.P."/>
            <person name="Paul Ross R."/>
            <person name="Yang R."/>
            <person name="Briner A.E."/>
            <person name="Felis G.E."/>
            <person name="de Vos W.M."/>
            <person name="Barrangou R."/>
            <person name="Klaenhammer T.R."/>
            <person name="Caufield P.W."/>
            <person name="Cui Y."/>
            <person name="Zhang H."/>
            <person name="O'Toole P.W."/>
        </authorList>
    </citation>
    <scope>NUCLEOTIDE SEQUENCE [LARGE SCALE GENOMIC DNA]</scope>
    <source>
        <strain evidence="16 17">DSM 22697</strain>
    </source>
</reference>
<dbReference type="EMBL" id="AYZJ01000034">
    <property type="protein sequence ID" value="KRN22279.1"/>
    <property type="molecule type" value="Genomic_DNA"/>
</dbReference>
<feature type="binding site" evidence="10">
    <location>
        <position position="643"/>
    </location>
    <ligand>
        <name>Zn(2+)</name>
        <dbReference type="ChEBI" id="CHEBI:29105"/>
        <note>catalytic</note>
    </ligand>
</feature>
<keyword evidence="7 10" id="KW-0479">Metal-binding</keyword>
<dbReference type="HAMAP" id="MF_00172">
    <property type="entry name" value="Meth_synth"/>
    <property type="match status" value="1"/>
</dbReference>
<comment type="cofactor">
    <cofactor evidence="10">
        <name>Zn(2+)</name>
        <dbReference type="ChEBI" id="CHEBI:29105"/>
    </cofactor>
    <text evidence="10">Binds 1 zinc ion per subunit.</text>
</comment>
<evidence type="ECO:0000256" key="10">
    <source>
        <dbReference type="HAMAP-Rule" id="MF_00172"/>
    </source>
</evidence>
<evidence type="ECO:0000259" key="14">
    <source>
        <dbReference type="Pfam" id="PF01717"/>
    </source>
</evidence>
<feature type="binding site" evidence="12">
    <location>
        <position position="643"/>
    </location>
    <ligand>
        <name>Zn(2+)</name>
        <dbReference type="ChEBI" id="CHEBI:29105"/>
        <label>1</label>
        <note>catalytic</note>
    </ligand>
</feature>
<dbReference type="Gene3D" id="3.20.20.210">
    <property type="match status" value="2"/>
</dbReference>
<feature type="binding site" evidence="11">
    <location>
        <position position="18"/>
    </location>
    <ligand>
        <name>5-methyltetrahydropteroyltri-L-glutamate</name>
        <dbReference type="ChEBI" id="CHEBI:58207"/>
    </ligand>
</feature>
<feature type="binding site" evidence="10">
    <location>
        <position position="726"/>
    </location>
    <ligand>
        <name>Zn(2+)</name>
        <dbReference type="ChEBI" id="CHEBI:29105"/>
        <note>catalytic</note>
    </ligand>
</feature>
<keyword evidence="4 10" id="KW-0489">Methyltransferase</keyword>
<feature type="binding site" evidence="10">
    <location>
        <position position="483"/>
    </location>
    <ligand>
        <name>L-homocysteine</name>
        <dbReference type="ChEBI" id="CHEBI:58199"/>
    </ligand>
</feature>
<dbReference type="CDD" id="cd03312">
    <property type="entry name" value="CIMS_N_terminal_like"/>
    <property type="match status" value="1"/>
</dbReference>
<feature type="binding site" evidence="10">
    <location>
        <position position="641"/>
    </location>
    <ligand>
        <name>Zn(2+)</name>
        <dbReference type="ChEBI" id="CHEBI:29105"/>
        <note>catalytic</note>
    </ligand>
</feature>
<protein>
    <recommendedName>
        <fullName evidence="10">5-methyltetrahydropteroyltriglutamate--homocysteine methyltransferase</fullName>
        <ecNumber evidence="10">2.1.1.14</ecNumber>
    </recommendedName>
    <alternativeName>
        <fullName evidence="10">Cobalamin-independent methionine synthase</fullName>
    </alternativeName>
    <alternativeName>
        <fullName evidence="10">Methionine synthase, vitamin-B12 independent isozyme</fullName>
    </alternativeName>
</protein>
<evidence type="ECO:0000313" key="17">
    <source>
        <dbReference type="Proteomes" id="UP000050865"/>
    </source>
</evidence>
<dbReference type="GO" id="GO:0032259">
    <property type="term" value="P:methylation"/>
    <property type="evidence" value="ECO:0007669"/>
    <property type="project" value="UniProtKB-KW"/>
</dbReference>
<dbReference type="Pfam" id="PF08267">
    <property type="entry name" value="Meth_synt_1"/>
    <property type="match status" value="1"/>
</dbReference>
<feature type="domain" description="Cobalamin-independent methionine synthase MetE C-terminal/archaeal" evidence="14">
    <location>
        <begin position="425"/>
        <end position="748"/>
    </location>
</feature>
<comment type="catalytic activity">
    <reaction evidence="10">
        <text>5-methyltetrahydropteroyltri-L-glutamate + L-homocysteine = tetrahydropteroyltri-L-glutamate + L-methionine</text>
        <dbReference type="Rhea" id="RHEA:21196"/>
        <dbReference type="ChEBI" id="CHEBI:57844"/>
        <dbReference type="ChEBI" id="CHEBI:58140"/>
        <dbReference type="ChEBI" id="CHEBI:58199"/>
        <dbReference type="ChEBI" id="CHEBI:58207"/>
        <dbReference type="EC" id="2.1.1.14"/>
    </reaction>
</comment>
<proteinExistence type="inferred from homology"/>
<dbReference type="RefSeq" id="WP_056989554.1">
    <property type="nucleotide sequence ID" value="NZ_AYZJ01000034.1"/>
</dbReference>
<feature type="binding site" evidence="10">
    <location>
        <position position="604"/>
    </location>
    <ligand>
        <name>5-methyltetrahydropteroyltri-L-glutamate</name>
        <dbReference type="ChEBI" id="CHEBI:58207"/>
    </ligand>
</feature>
<comment type="cofactor">
    <cofactor evidence="12">
        <name>Zn(2+)</name>
        <dbReference type="ChEBI" id="CHEBI:29105"/>
    </cofactor>
    <text evidence="12">Binds 2 Zn(2+) ions per subunit.</text>
</comment>
<dbReference type="Proteomes" id="UP000050865">
    <property type="component" value="Unassembled WGS sequence"/>
</dbReference>
<evidence type="ECO:0000256" key="11">
    <source>
        <dbReference type="PIRSR" id="PIRSR000382-1"/>
    </source>
</evidence>
<evidence type="ECO:0000313" key="16">
    <source>
        <dbReference type="EMBL" id="KRN22279.1"/>
    </source>
</evidence>
<dbReference type="UniPathway" id="UPA00051">
    <property type="reaction ID" value="UER00082"/>
</dbReference>
<feature type="active site" description="Proton donor" evidence="10 13">
    <location>
        <position position="694"/>
    </location>
</feature>
<feature type="binding site" evidence="10 11">
    <location>
        <begin position="430"/>
        <end position="432"/>
    </location>
    <ligand>
        <name>L-methionine</name>
        <dbReference type="ChEBI" id="CHEBI:57844"/>
    </ligand>
</feature>
<dbReference type="AlphaFoldDB" id="A0A0R2F9Z5"/>
<organism evidence="16 17">
    <name type="scientific">Lacticaseibacillus camelliae DSM 22697 = JCM 13995</name>
    <dbReference type="NCBI Taxonomy" id="1423730"/>
    <lineage>
        <taxon>Bacteria</taxon>
        <taxon>Bacillati</taxon>
        <taxon>Bacillota</taxon>
        <taxon>Bacilli</taxon>
        <taxon>Lactobacillales</taxon>
        <taxon>Lactobacillaceae</taxon>
        <taxon>Lacticaseibacillus</taxon>
    </lineage>
</organism>
<evidence type="ECO:0000256" key="12">
    <source>
        <dbReference type="PIRSR" id="PIRSR000382-2"/>
    </source>
</evidence>